<evidence type="ECO:0000313" key="12">
    <source>
        <dbReference type="EMBL" id="NYR15907.1"/>
    </source>
</evidence>
<dbReference type="GO" id="GO:0004359">
    <property type="term" value="F:glutaminase activity"/>
    <property type="evidence" value="ECO:0007669"/>
    <property type="project" value="InterPro"/>
</dbReference>
<dbReference type="PANTHER" id="PTHR23090:SF9">
    <property type="entry name" value="GLUTAMINE-DEPENDENT NAD(+) SYNTHETASE"/>
    <property type="match status" value="1"/>
</dbReference>
<feature type="binding site" evidence="8">
    <location>
        <position position="193"/>
    </location>
    <ligand>
        <name>ATP</name>
        <dbReference type="ChEBI" id="CHEBI:30616"/>
    </ligand>
</feature>
<feature type="domain" description="NAD/GMP synthase" evidence="11">
    <location>
        <begin position="19"/>
        <end position="254"/>
    </location>
</feature>
<feature type="binding site" evidence="8">
    <location>
        <position position="143"/>
    </location>
    <ligand>
        <name>ATP</name>
        <dbReference type="ChEBI" id="CHEBI:30616"/>
    </ligand>
</feature>
<dbReference type="GO" id="GO:0003952">
    <property type="term" value="F:NAD+ synthase (glutamine-hydrolyzing) activity"/>
    <property type="evidence" value="ECO:0007669"/>
    <property type="project" value="InterPro"/>
</dbReference>
<comment type="subunit">
    <text evidence="8">Homodimer.</text>
</comment>
<dbReference type="HAMAP" id="MF_00193">
    <property type="entry name" value="NadE_ammonia_dep"/>
    <property type="match status" value="1"/>
</dbReference>
<dbReference type="SUPFAM" id="SSF52402">
    <property type="entry name" value="Adenine nucleotide alpha hydrolases-like"/>
    <property type="match status" value="1"/>
</dbReference>
<evidence type="ECO:0000256" key="5">
    <source>
        <dbReference type="ARBA" id="ARBA00022840"/>
    </source>
</evidence>
<feature type="binding site" evidence="8">
    <location>
        <position position="163"/>
    </location>
    <ligand>
        <name>deamido-NAD(+)</name>
        <dbReference type="ChEBI" id="CHEBI:58437"/>
        <note>ligand shared between two neighboring subunits</note>
    </ligand>
</feature>
<feature type="binding site" description="in other chain" evidence="8">
    <location>
        <position position="156"/>
    </location>
    <ligand>
        <name>deamido-NAD(+)</name>
        <dbReference type="ChEBI" id="CHEBI:58437"/>
        <note>ligand shared between two neighboring subunits</note>
    </ligand>
</feature>
<dbReference type="InterPro" id="IPR014729">
    <property type="entry name" value="Rossmann-like_a/b/a_fold"/>
</dbReference>
<evidence type="ECO:0000256" key="6">
    <source>
        <dbReference type="ARBA" id="ARBA00022842"/>
    </source>
</evidence>
<sequence length="267" mass="29280">MLIFDVVNALDYAKSREIIISFISQIVERAGAGGVVLGLSGGVDSTVAATLAAEALGPHRVLGLVMPSIFTPQEDVKDALEVAGRLGIETRLIDVTPISEAFAKSIPDFSPGYRLASGNLLPRIRMTILYYYANRDNRLVMGTGDRSELLLGYFTKYGDGGADFLPIAPLYKLQVREMARRLGFPHIAQKPSSPRLWHGHTAEGELGASYEVIDQVLYALFDLKKPLAEVRELFGEVADFVIRRVRANLHKLLPPPSPDISAARRHV</sequence>
<dbReference type="GO" id="GO:0005524">
    <property type="term" value="F:ATP binding"/>
    <property type="evidence" value="ECO:0007669"/>
    <property type="project" value="UniProtKB-UniRule"/>
</dbReference>
<feature type="binding site" evidence="8">
    <location>
        <position position="172"/>
    </location>
    <ligand>
        <name>ATP</name>
        <dbReference type="ChEBI" id="CHEBI:30616"/>
    </ligand>
</feature>
<keyword evidence="13" id="KW-1185">Reference proteome</keyword>
<dbReference type="InterPro" id="IPR003694">
    <property type="entry name" value="NAD_synthase"/>
</dbReference>
<keyword evidence="5 8" id="KW-0067">ATP-binding</keyword>
<dbReference type="Gene3D" id="3.40.50.620">
    <property type="entry name" value="HUPs"/>
    <property type="match status" value="1"/>
</dbReference>
<dbReference type="NCBIfam" id="TIGR00552">
    <property type="entry name" value="nadE"/>
    <property type="match status" value="1"/>
</dbReference>
<dbReference type="EC" id="6.3.1.5" evidence="8 10"/>
<comment type="catalytic activity">
    <reaction evidence="8 10">
        <text>deamido-NAD(+) + NH4(+) + ATP = AMP + diphosphate + NAD(+) + H(+)</text>
        <dbReference type="Rhea" id="RHEA:21188"/>
        <dbReference type="ChEBI" id="CHEBI:15378"/>
        <dbReference type="ChEBI" id="CHEBI:28938"/>
        <dbReference type="ChEBI" id="CHEBI:30616"/>
        <dbReference type="ChEBI" id="CHEBI:33019"/>
        <dbReference type="ChEBI" id="CHEBI:57540"/>
        <dbReference type="ChEBI" id="CHEBI:58437"/>
        <dbReference type="ChEBI" id="CHEBI:456215"/>
        <dbReference type="EC" id="6.3.1.5"/>
    </reaction>
</comment>
<evidence type="ECO:0000256" key="2">
    <source>
        <dbReference type="ARBA" id="ARBA00022598"/>
    </source>
</evidence>
<evidence type="ECO:0000256" key="3">
    <source>
        <dbReference type="ARBA" id="ARBA00022723"/>
    </source>
</evidence>
<feature type="binding site" evidence="8">
    <location>
        <position position="148"/>
    </location>
    <ligand>
        <name>Mg(2+)</name>
        <dbReference type="ChEBI" id="CHEBI:18420"/>
    </ligand>
</feature>
<accession>A0A7L4PBS9</accession>
<dbReference type="AlphaFoldDB" id="A0A7L4PBS9"/>
<dbReference type="OMA" id="FCARLRM"/>
<evidence type="ECO:0000256" key="7">
    <source>
        <dbReference type="ARBA" id="ARBA00023027"/>
    </source>
</evidence>
<dbReference type="FunFam" id="3.40.50.620:FF:000106">
    <property type="entry name" value="Glutamine-dependent NAD(+) synthetase"/>
    <property type="match status" value="1"/>
</dbReference>
<organism evidence="12 13">
    <name type="scientific">Pyrobaculum arsenaticum</name>
    <dbReference type="NCBI Taxonomy" id="121277"/>
    <lineage>
        <taxon>Archaea</taxon>
        <taxon>Thermoproteota</taxon>
        <taxon>Thermoprotei</taxon>
        <taxon>Thermoproteales</taxon>
        <taxon>Thermoproteaceae</taxon>
        <taxon>Pyrobaculum</taxon>
    </lineage>
</organism>
<evidence type="ECO:0000313" key="13">
    <source>
        <dbReference type="Proteomes" id="UP000554766"/>
    </source>
</evidence>
<dbReference type="RefSeq" id="WP_011899830.1">
    <property type="nucleotide sequence ID" value="NZ_JAAVJF010000003.1"/>
</dbReference>
<protein>
    <recommendedName>
        <fullName evidence="8 10">NH(3)-dependent NAD(+) synthetase</fullName>
        <ecNumber evidence="8 10">6.3.1.5</ecNumber>
    </recommendedName>
</protein>
<feature type="binding site" evidence="8">
    <location>
        <position position="44"/>
    </location>
    <ligand>
        <name>Mg(2+)</name>
        <dbReference type="ChEBI" id="CHEBI:18420"/>
    </ligand>
</feature>
<dbReference type="Pfam" id="PF02540">
    <property type="entry name" value="NAD_synthase"/>
    <property type="match status" value="1"/>
</dbReference>
<keyword evidence="7 8" id="KW-0520">NAD</keyword>
<name>A0A7L4PBS9_9CREN</name>
<dbReference type="InterPro" id="IPR022926">
    <property type="entry name" value="NH(3)-dep_NAD(+)_synth"/>
</dbReference>
<keyword evidence="3 8" id="KW-0479">Metal-binding</keyword>
<evidence type="ECO:0000256" key="1">
    <source>
        <dbReference type="ARBA" id="ARBA00005859"/>
    </source>
</evidence>
<evidence type="ECO:0000256" key="9">
    <source>
        <dbReference type="RuleBase" id="RU003811"/>
    </source>
</evidence>
<comment type="caution">
    <text evidence="12">The sequence shown here is derived from an EMBL/GenBank/DDBJ whole genome shotgun (WGS) entry which is preliminary data.</text>
</comment>
<dbReference type="GO" id="GO:0009435">
    <property type="term" value="P:NAD+ biosynthetic process"/>
    <property type="evidence" value="ECO:0007669"/>
    <property type="project" value="UniProtKB-UniRule"/>
</dbReference>
<feature type="binding site" description="in other chain" evidence="8">
    <location>
        <begin position="250"/>
        <end position="251"/>
    </location>
    <ligand>
        <name>deamido-NAD(+)</name>
        <dbReference type="ChEBI" id="CHEBI:58437"/>
        <note>ligand shared between two neighboring subunits</note>
    </ligand>
</feature>
<dbReference type="EMBL" id="JAAVJF010000003">
    <property type="protein sequence ID" value="NYR15907.1"/>
    <property type="molecule type" value="Genomic_DNA"/>
</dbReference>
<dbReference type="NCBIfam" id="NF010587">
    <property type="entry name" value="PRK13980.1"/>
    <property type="match status" value="1"/>
</dbReference>
<dbReference type="Proteomes" id="UP000554766">
    <property type="component" value="Unassembled WGS sequence"/>
</dbReference>
<dbReference type="UniPathway" id="UPA00253">
    <property type="reaction ID" value="UER00333"/>
</dbReference>
<dbReference type="GO" id="GO:0005737">
    <property type="term" value="C:cytoplasm"/>
    <property type="evidence" value="ECO:0007669"/>
    <property type="project" value="InterPro"/>
</dbReference>
<keyword evidence="6 8" id="KW-0460">Magnesium</keyword>
<evidence type="ECO:0000256" key="8">
    <source>
        <dbReference type="HAMAP-Rule" id="MF_00193"/>
    </source>
</evidence>
<comment type="function">
    <text evidence="8">Catalyzes the ATP-dependent amidation of deamido-NAD to form NAD. Uses ammonia as a nitrogen source.</text>
</comment>
<dbReference type="CDD" id="cd00553">
    <property type="entry name" value="NAD_synthase"/>
    <property type="match status" value="1"/>
</dbReference>
<keyword evidence="2 8" id="KW-0436">Ligase</keyword>
<reference evidence="12 13" key="1">
    <citation type="journal article" date="2020" name="Nat. Commun.">
        <title>The structures of two archaeal type IV pili illuminate evolutionary relationships.</title>
        <authorList>
            <person name="Wang F."/>
            <person name="Baquero D.P."/>
            <person name="Su Z."/>
            <person name="Beltran L.C."/>
            <person name="Prangishvili D."/>
            <person name="Krupovic M."/>
            <person name="Egelman E.H."/>
        </authorList>
    </citation>
    <scope>NUCLEOTIDE SEQUENCE [LARGE SCALE GENOMIC DNA]</scope>
    <source>
        <strain evidence="12 13">2GA</strain>
    </source>
</reference>
<evidence type="ECO:0000256" key="4">
    <source>
        <dbReference type="ARBA" id="ARBA00022741"/>
    </source>
</evidence>
<feature type="binding site" evidence="8">
    <location>
        <begin position="38"/>
        <end position="45"/>
    </location>
    <ligand>
        <name>ATP</name>
        <dbReference type="ChEBI" id="CHEBI:30616"/>
    </ligand>
</feature>
<evidence type="ECO:0000259" key="11">
    <source>
        <dbReference type="Pfam" id="PF02540"/>
    </source>
</evidence>
<dbReference type="GO" id="GO:0046872">
    <property type="term" value="F:metal ion binding"/>
    <property type="evidence" value="ECO:0007669"/>
    <property type="project" value="UniProtKB-KW"/>
</dbReference>
<dbReference type="InterPro" id="IPR022310">
    <property type="entry name" value="NAD/GMP_synthase"/>
</dbReference>
<dbReference type="PANTHER" id="PTHR23090">
    <property type="entry name" value="NH 3 /GLUTAMINE-DEPENDENT NAD + SYNTHETASE"/>
    <property type="match status" value="1"/>
</dbReference>
<comment type="similarity">
    <text evidence="1 8 9">Belongs to the NAD synthetase family.</text>
</comment>
<feature type="binding site" description="in other chain" evidence="8">
    <location>
        <position position="123"/>
    </location>
    <ligand>
        <name>deamido-NAD(+)</name>
        <dbReference type="ChEBI" id="CHEBI:58437"/>
        <note>ligand shared between two neighboring subunits</note>
    </ligand>
</feature>
<comment type="pathway">
    <text evidence="8">Cofactor biosynthesis; NAD(+) biosynthesis; NAD(+) from deamido-NAD(+) (ammonia route): step 1/1.</text>
</comment>
<gene>
    <name evidence="8" type="primary">nadE</name>
    <name evidence="12" type="ORF">HC235_08165</name>
</gene>
<evidence type="ECO:0000256" key="10">
    <source>
        <dbReference type="RuleBase" id="RU003812"/>
    </source>
</evidence>
<dbReference type="GO" id="GO:0008795">
    <property type="term" value="F:NAD+ synthase activity"/>
    <property type="evidence" value="ECO:0007669"/>
    <property type="project" value="UniProtKB-UniRule"/>
</dbReference>
<keyword evidence="4 8" id="KW-0547">Nucleotide-binding</keyword>
<proteinExistence type="inferred from homology"/>
<dbReference type="GeneID" id="5055766"/>